<evidence type="ECO:0008006" key="4">
    <source>
        <dbReference type="Google" id="ProtNLM"/>
    </source>
</evidence>
<protein>
    <recommendedName>
        <fullName evidence="4">MFS transporter</fullName>
    </recommendedName>
</protein>
<evidence type="ECO:0000313" key="3">
    <source>
        <dbReference type="Proteomes" id="UP000830115"/>
    </source>
</evidence>
<evidence type="ECO:0000313" key="2">
    <source>
        <dbReference type="EMBL" id="UQA95225.1"/>
    </source>
</evidence>
<keyword evidence="1" id="KW-0812">Transmembrane</keyword>
<sequence>MRIPECSARQVIRGLAAALLFLLLGCVSHVSAGGRLPGPGRLAVMFAVLAAVGVGLTRARRGFDVQVLVLGVAQLVLHFAFHTAGTAAAEAPAMPSGRAHHHGGMVSGVVPGAGGHREMSVGMTLGHGAAALGVAVCLAYGDRLVRRLAALAAPRIRFLRLSPIPPAPPRLLPRGPRVLAARYGVLLARGRHRRGPPLPLPA</sequence>
<feature type="transmembrane region" description="Helical" evidence="1">
    <location>
        <begin position="42"/>
        <end position="60"/>
    </location>
</feature>
<feature type="transmembrane region" description="Helical" evidence="1">
    <location>
        <begin position="67"/>
        <end position="89"/>
    </location>
</feature>
<organism evidence="2 3">
    <name type="scientific">Streptomyces halobius</name>
    <dbReference type="NCBI Taxonomy" id="2879846"/>
    <lineage>
        <taxon>Bacteria</taxon>
        <taxon>Bacillati</taxon>
        <taxon>Actinomycetota</taxon>
        <taxon>Actinomycetes</taxon>
        <taxon>Kitasatosporales</taxon>
        <taxon>Streptomycetaceae</taxon>
        <taxon>Streptomyces</taxon>
    </lineage>
</organism>
<evidence type="ECO:0000256" key="1">
    <source>
        <dbReference type="SAM" id="Phobius"/>
    </source>
</evidence>
<keyword evidence="3" id="KW-1185">Reference proteome</keyword>
<dbReference type="RefSeq" id="WP_248866115.1">
    <property type="nucleotide sequence ID" value="NZ_CP086322.1"/>
</dbReference>
<dbReference type="PROSITE" id="PS51257">
    <property type="entry name" value="PROKAR_LIPOPROTEIN"/>
    <property type="match status" value="1"/>
</dbReference>
<proteinExistence type="predicted"/>
<keyword evidence="1" id="KW-0472">Membrane</keyword>
<dbReference type="EMBL" id="CP086322">
    <property type="protein sequence ID" value="UQA95225.1"/>
    <property type="molecule type" value="Genomic_DNA"/>
</dbReference>
<reference evidence="2" key="1">
    <citation type="submission" date="2021-10" db="EMBL/GenBank/DDBJ databases">
        <title>Streptomyces nigrumlapis sp.nov.,an antimicrobial producing actinobacterium isolated from Black Gobi rocks.</title>
        <authorList>
            <person name="Wen Y."/>
            <person name="Zhang W."/>
            <person name="Liu X.G."/>
        </authorList>
    </citation>
    <scope>NUCLEOTIDE SEQUENCE</scope>
    <source>
        <strain evidence="2">ST13-2-2</strain>
    </source>
</reference>
<gene>
    <name evidence="2" type="ORF">K9S39_28240</name>
</gene>
<keyword evidence="1" id="KW-1133">Transmembrane helix</keyword>
<feature type="transmembrane region" description="Helical" evidence="1">
    <location>
        <begin position="121"/>
        <end position="141"/>
    </location>
</feature>
<dbReference type="Proteomes" id="UP000830115">
    <property type="component" value="Chromosome"/>
</dbReference>
<name>A0ABY4MBS2_9ACTN</name>
<accession>A0ABY4MBS2</accession>